<dbReference type="Pfam" id="PF00067">
    <property type="entry name" value="p450"/>
    <property type="match status" value="2"/>
</dbReference>
<dbReference type="GeneID" id="81364214"/>
<dbReference type="PROSITE" id="PS00086">
    <property type="entry name" value="CYTOCHROME_P450"/>
    <property type="match status" value="1"/>
</dbReference>
<dbReference type="InterPro" id="IPR002401">
    <property type="entry name" value="Cyt_P450_E_grp-I"/>
</dbReference>
<keyword evidence="10" id="KW-1185">Reference proteome</keyword>
<comment type="similarity">
    <text evidence="1 8">Belongs to the cytochrome P450 family.</text>
</comment>
<dbReference type="EMBL" id="JAPZBU010000003">
    <property type="protein sequence ID" value="KAJ5413970.1"/>
    <property type="molecule type" value="Genomic_DNA"/>
</dbReference>
<dbReference type="GO" id="GO:0043386">
    <property type="term" value="P:mycotoxin biosynthetic process"/>
    <property type="evidence" value="ECO:0007669"/>
    <property type="project" value="UniProtKB-ARBA"/>
</dbReference>
<dbReference type="GO" id="GO:0020037">
    <property type="term" value="F:heme binding"/>
    <property type="evidence" value="ECO:0007669"/>
    <property type="project" value="InterPro"/>
</dbReference>
<evidence type="ECO:0000313" key="10">
    <source>
        <dbReference type="Proteomes" id="UP001147747"/>
    </source>
</evidence>
<evidence type="ECO:0000256" key="6">
    <source>
        <dbReference type="ARBA" id="ARBA00023033"/>
    </source>
</evidence>
<dbReference type="AlphaFoldDB" id="A0A9W9WAT2"/>
<dbReference type="RefSeq" id="XP_056493816.1">
    <property type="nucleotide sequence ID" value="XM_056625234.1"/>
</dbReference>
<evidence type="ECO:0000256" key="3">
    <source>
        <dbReference type="ARBA" id="ARBA00022723"/>
    </source>
</evidence>
<evidence type="ECO:0000256" key="1">
    <source>
        <dbReference type="ARBA" id="ARBA00010617"/>
    </source>
</evidence>
<evidence type="ECO:0000256" key="7">
    <source>
        <dbReference type="PIRSR" id="PIRSR602401-1"/>
    </source>
</evidence>
<keyword evidence="4 8" id="KW-0560">Oxidoreductase</keyword>
<keyword evidence="5 7" id="KW-0408">Iron</keyword>
<evidence type="ECO:0000256" key="2">
    <source>
        <dbReference type="ARBA" id="ARBA00022617"/>
    </source>
</evidence>
<keyword evidence="2 7" id="KW-0349">Heme</keyword>
<dbReference type="GO" id="GO:0016705">
    <property type="term" value="F:oxidoreductase activity, acting on paired donors, with incorporation or reduction of molecular oxygen"/>
    <property type="evidence" value="ECO:0007669"/>
    <property type="project" value="InterPro"/>
</dbReference>
<dbReference type="PRINTS" id="PR00385">
    <property type="entry name" value="P450"/>
</dbReference>
<evidence type="ECO:0000256" key="8">
    <source>
        <dbReference type="RuleBase" id="RU000461"/>
    </source>
</evidence>
<dbReference type="InterPro" id="IPR001128">
    <property type="entry name" value="Cyt_P450"/>
</dbReference>
<dbReference type="InterPro" id="IPR017972">
    <property type="entry name" value="Cyt_P450_CS"/>
</dbReference>
<dbReference type="GO" id="GO:0004497">
    <property type="term" value="F:monooxygenase activity"/>
    <property type="evidence" value="ECO:0007669"/>
    <property type="project" value="UniProtKB-KW"/>
</dbReference>
<proteinExistence type="inferred from homology"/>
<feature type="binding site" description="axial binding residue" evidence="7">
    <location>
        <position position="519"/>
    </location>
    <ligand>
        <name>heme</name>
        <dbReference type="ChEBI" id="CHEBI:30413"/>
    </ligand>
    <ligandPart>
        <name>Fe</name>
        <dbReference type="ChEBI" id="CHEBI:18248"/>
    </ligandPart>
</feature>
<dbReference type="PANTHER" id="PTHR24291:SF50">
    <property type="entry name" value="BIFUNCTIONAL ALBAFLAVENONE MONOOXYGENASE_TERPENE SYNTHASE"/>
    <property type="match status" value="1"/>
</dbReference>
<organism evidence="9 10">
    <name type="scientific">Penicillium cosmopolitanum</name>
    <dbReference type="NCBI Taxonomy" id="1131564"/>
    <lineage>
        <taxon>Eukaryota</taxon>
        <taxon>Fungi</taxon>
        <taxon>Dikarya</taxon>
        <taxon>Ascomycota</taxon>
        <taxon>Pezizomycotina</taxon>
        <taxon>Eurotiomycetes</taxon>
        <taxon>Eurotiomycetidae</taxon>
        <taxon>Eurotiales</taxon>
        <taxon>Aspergillaceae</taxon>
        <taxon>Penicillium</taxon>
    </lineage>
</organism>
<name>A0A9W9WAT2_9EURO</name>
<reference evidence="9" key="1">
    <citation type="submission" date="2022-12" db="EMBL/GenBank/DDBJ databases">
        <authorList>
            <person name="Petersen C."/>
        </authorList>
    </citation>
    <scope>NUCLEOTIDE SEQUENCE</scope>
    <source>
        <strain evidence="9">IBT 29677</strain>
    </source>
</reference>
<dbReference type="PANTHER" id="PTHR24291">
    <property type="entry name" value="CYTOCHROME P450 FAMILY 4"/>
    <property type="match status" value="1"/>
</dbReference>
<keyword evidence="3 7" id="KW-0479">Metal-binding</keyword>
<dbReference type="OrthoDB" id="1470350at2759"/>
<sequence length="594" mass="67236">MEFSFAIVSALLLFFITNYAWRLARNVSAAKATGLPFLIYPIDPSNIIWLLTTVPLRPWLRSILPTRIWNRLTLTIYGWDFYEKRHPFDEYAAPQGNPKSFLVASCGPLELWTADPIVATDVLRRTDDFKMPPLVGVLLGQFGHNVLTTNGQRWAKQRKVVASVINERISRTIFDAAICQTTGMLDELQVSSTETEVERRYIETTKMFDMIKRITIHVLSEAGMGAKTPWNGKDDKKSESGFKMTYIEACKIVMESVTGPIVIPTGILLNWPSWIPGHTFMKQLGIAKREFPMHTEILLDQERQRMSGKDAASEKSNIMSHLLQASDEQTSELTSLSKDELNGNLFLFTAAGFETTANTLSYAIVLLARYPRWQEWLFEEVDALLTTDASETPEYSAVFPQASRLMSVMLETLRLYTPVVHVLRTNDTIQEIRTSKGIIALPANSSVIINHIALHLDPEVWPNINRGSDPSWVNSNDEGIPDETIFRPSRWINPVGSPRRIYQPPKGCFLPWGQGPRICPGQKMGQVEFVAVMLKLLQQHRIDAVPLTGENSRDVEQRLDELLRNSIPKMTLIMDGIYNVGTTGGVRMRLTRRK</sequence>
<reference evidence="9" key="2">
    <citation type="journal article" date="2023" name="IMA Fungus">
        <title>Comparative genomic study of the Penicillium genus elucidates a diverse pangenome and 15 lateral gene transfer events.</title>
        <authorList>
            <person name="Petersen C."/>
            <person name="Sorensen T."/>
            <person name="Nielsen M.R."/>
            <person name="Sondergaard T.E."/>
            <person name="Sorensen J.L."/>
            <person name="Fitzpatrick D.A."/>
            <person name="Frisvad J.C."/>
            <person name="Nielsen K.L."/>
        </authorList>
    </citation>
    <scope>NUCLEOTIDE SEQUENCE</scope>
    <source>
        <strain evidence="9">IBT 29677</strain>
    </source>
</reference>
<dbReference type="Proteomes" id="UP001147747">
    <property type="component" value="Unassembled WGS sequence"/>
</dbReference>
<gene>
    <name evidence="9" type="ORF">N7509_000597</name>
</gene>
<evidence type="ECO:0000313" key="9">
    <source>
        <dbReference type="EMBL" id="KAJ5413970.1"/>
    </source>
</evidence>
<evidence type="ECO:0000256" key="5">
    <source>
        <dbReference type="ARBA" id="ARBA00023004"/>
    </source>
</evidence>
<evidence type="ECO:0008006" key="11">
    <source>
        <dbReference type="Google" id="ProtNLM"/>
    </source>
</evidence>
<evidence type="ECO:0000256" key="4">
    <source>
        <dbReference type="ARBA" id="ARBA00023002"/>
    </source>
</evidence>
<dbReference type="InterPro" id="IPR050196">
    <property type="entry name" value="Cytochrome_P450_Monoox"/>
</dbReference>
<dbReference type="PRINTS" id="PR00463">
    <property type="entry name" value="EP450I"/>
</dbReference>
<comment type="cofactor">
    <cofactor evidence="7">
        <name>heme</name>
        <dbReference type="ChEBI" id="CHEBI:30413"/>
    </cofactor>
</comment>
<dbReference type="GO" id="GO:0005506">
    <property type="term" value="F:iron ion binding"/>
    <property type="evidence" value="ECO:0007669"/>
    <property type="project" value="InterPro"/>
</dbReference>
<dbReference type="SUPFAM" id="SSF48264">
    <property type="entry name" value="Cytochrome P450"/>
    <property type="match status" value="1"/>
</dbReference>
<dbReference type="InterPro" id="IPR036396">
    <property type="entry name" value="Cyt_P450_sf"/>
</dbReference>
<protein>
    <recommendedName>
        <fullName evidence="11">Cytochrome P450</fullName>
    </recommendedName>
</protein>
<dbReference type="Gene3D" id="1.10.630.10">
    <property type="entry name" value="Cytochrome P450"/>
    <property type="match status" value="1"/>
</dbReference>
<accession>A0A9W9WAT2</accession>
<keyword evidence="6 8" id="KW-0503">Monooxygenase</keyword>
<comment type="caution">
    <text evidence="9">The sequence shown here is derived from an EMBL/GenBank/DDBJ whole genome shotgun (WGS) entry which is preliminary data.</text>
</comment>